<gene>
    <name evidence="1" type="ORF">METZ01_LOCUS147977</name>
</gene>
<dbReference type="EMBL" id="UINC01023446">
    <property type="protein sequence ID" value="SVA95123.1"/>
    <property type="molecule type" value="Genomic_DNA"/>
</dbReference>
<reference evidence="1" key="1">
    <citation type="submission" date="2018-05" db="EMBL/GenBank/DDBJ databases">
        <authorList>
            <person name="Lanie J.A."/>
            <person name="Ng W.-L."/>
            <person name="Kazmierczak K.M."/>
            <person name="Andrzejewski T.M."/>
            <person name="Davidsen T.M."/>
            <person name="Wayne K.J."/>
            <person name="Tettelin H."/>
            <person name="Glass J.I."/>
            <person name="Rusch D."/>
            <person name="Podicherti R."/>
            <person name="Tsui H.-C.T."/>
            <person name="Winkler M.E."/>
        </authorList>
    </citation>
    <scope>NUCLEOTIDE SEQUENCE</scope>
</reference>
<feature type="non-terminal residue" evidence="1">
    <location>
        <position position="208"/>
    </location>
</feature>
<dbReference type="AlphaFoldDB" id="A0A382A2E8"/>
<accession>A0A382A2E8</accession>
<dbReference type="InterPro" id="IPR010281">
    <property type="entry name" value="DUF885"/>
</dbReference>
<name>A0A382A2E8_9ZZZZ</name>
<evidence type="ECO:0008006" key="2">
    <source>
        <dbReference type="Google" id="ProtNLM"/>
    </source>
</evidence>
<proteinExistence type="predicted"/>
<sequence length="208" mass="23211">MGDHTVFSLSDRFVERLAAHQPMLATQMGVAGHDAAWGKHDPESWQDLKALLREVRSELVCLPPSDQYWERLGRRVLDDHLAVRLERIERGEPLRDLNNIASPLQAFRETFDLMPRASEADWLAIAKRLESIGQAIDGYTACLTAGRQRGLLAARRQARACLEQCRVHSSDGAFFDTLAQQVLDTGTSSSIQRLVATGVQTARAAYSR</sequence>
<protein>
    <recommendedName>
        <fullName evidence="2">DUF885 domain-containing protein</fullName>
    </recommendedName>
</protein>
<evidence type="ECO:0000313" key="1">
    <source>
        <dbReference type="EMBL" id="SVA95123.1"/>
    </source>
</evidence>
<organism evidence="1">
    <name type="scientific">marine metagenome</name>
    <dbReference type="NCBI Taxonomy" id="408172"/>
    <lineage>
        <taxon>unclassified sequences</taxon>
        <taxon>metagenomes</taxon>
        <taxon>ecological metagenomes</taxon>
    </lineage>
</organism>
<dbReference type="Pfam" id="PF05960">
    <property type="entry name" value="DUF885"/>
    <property type="match status" value="1"/>
</dbReference>